<reference evidence="2 3" key="1">
    <citation type="submission" date="2019-07" db="EMBL/GenBank/DDBJ databases">
        <title>Genome sequencing for Ferrovibrio sp. K5.</title>
        <authorList>
            <person name="Park S.-J."/>
        </authorList>
    </citation>
    <scope>NUCLEOTIDE SEQUENCE [LARGE SCALE GENOMIC DNA]</scope>
    <source>
        <strain evidence="2 3">K5</strain>
    </source>
</reference>
<dbReference type="InterPro" id="IPR036291">
    <property type="entry name" value="NAD(P)-bd_dom_sf"/>
</dbReference>
<protein>
    <submittedName>
        <fullName evidence="2">SDR family oxidoreductase</fullName>
    </submittedName>
</protein>
<evidence type="ECO:0000313" key="2">
    <source>
        <dbReference type="EMBL" id="QDO97609.1"/>
    </source>
</evidence>
<dbReference type="SUPFAM" id="SSF51735">
    <property type="entry name" value="NAD(P)-binding Rossmann-fold domains"/>
    <property type="match status" value="1"/>
</dbReference>
<evidence type="ECO:0000256" key="1">
    <source>
        <dbReference type="ARBA" id="ARBA00006484"/>
    </source>
</evidence>
<name>A0A516H1E4_9PROT</name>
<dbReference type="InterPro" id="IPR002347">
    <property type="entry name" value="SDR_fam"/>
</dbReference>
<keyword evidence="3" id="KW-1185">Reference proteome</keyword>
<accession>A0A516H1E4</accession>
<gene>
    <name evidence="2" type="ORF">FNB15_10155</name>
</gene>
<organism evidence="2 3">
    <name type="scientific">Ferrovibrio terrae</name>
    <dbReference type="NCBI Taxonomy" id="2594003"/>
    <lineage>
        <taxon>Bacteria</taxon>
        <taxon>Pseudomonadati</taxon>
        <taxon>Pseudomonadota</taxon>
        <taxon>Alphaproteobacteria</taxon>
        <taxon>Rhodospirillales</taxon>
        <taxon>Rhodospirillaceae</taxon>
        <taxon>Ferrovibrio</taxon>
    </lineage>
</organism>
<evidence type="ECO:0000313" key="3">
    <source>
        <dbReference type="Proteomes" id="UP000317496"/>
    </source>
</evidence>
<dbReference type="OrthoDB" id="9810935at2"/>
<dbReference type="KEGG" id="fer:FNB15_10155"/>
<dbReference type="Proteomes" id="UP000317496">
    <property type="component" value="Chromosome"/>
</dbReference>
<dbReference type="PRINTS" id="PR00081">
    <property type="entry name" value="GDHRDH"/>
</dbReference>
<dbReference type="AlphaFoldDB" id="A0A516H1E4"/>
<dbReference type="FunFam" id="3.40.50.720:FF:000084">
    <property type="entry name" value="Short-chain dehydrogenase reductase"/>
    <property type="match status" value="1"/>
</dbReference>
<dbReference type="PANTHER" id="PTHR42879">
    <property type="entry name" value="3-OXOACYL-(ACYL-CARRIER-PROTEIN) REDUCTASE"/>
    <property type="match status" value="1"/>
</dbReference>
<dbReference type="Gene3D" id="3.40.50.720">
    <property type="entry name" value="NAD(P)-binding Rossmann-like Domain"/>
    <property type="match status" value="1"/>
</dbReference>
<dbReference type="RefSeq" id="WP_144068590.1">
    <property type="nucleotide sequence ID" value="NZ_CP041636.1"/>
</dbReference>
<dbReference type="InterPro" id="IPR050259">
    <property type="entry name" value="SDR"/>
</dbReference>
<proteinExistence type="inferred from homology"/>
<dbReference type="PRINTS" id="PR00080">
    <property type="entry name" value="SDRFAMILY"/>
</dbReference>
<sequence>MDLGLNGKRALVLGASRGLGAACAKVLAREGATVIAAARSIEDTRAWIAAEEASVAARLTAEKLDLSDRASVDGLVDRLLQAGGVDVLVNNSGGPPPGAAAEIALDLWQQQFSAMAGHLFHLTGCLLPKMLERGWGRVITIASSGVEQPIPNLALSNGLRMAVLGWSKTLAAEVAPKGVTVNLVLPGRIHTDRVDQLDGAAAAKQGKSRDEIAKASQATIPMGRYGRPEEFADAVAFLASQRAGYITGSKLRVDGGMIRSL</sequence>
<dbReference type="PANTHER" id="PTHR42879:SF6">
    <property type="entry name" value="NADPH-DEPENDENT REDUCTASE BACG"/>
    <property type="match status" value="1"/>
</dbReference>
<dbReference type="EMBL" id="CP041636">
    <property type="protein sequence ID" value="QDO97609.1"/>
    <property type="molecule type" value="Genomic_DNA"/>
</dbReference>
<dbReference type="Pfam" id="PF13561">
    <property type="entry name" value="adh_short_C2"/>
    <property type="match status" value="1"/>
</dbReference>
<comment type="similarity">
    <text evidence="1">Belongs to the short-chain dehydrogenases/reductases (SDR) family.</text>
</comment>